<keyword evidence="6" id="KW-0560">Oxidoreductase</keyword>
<dbReference type="Pfam" id="PF01118">
    <property type="entry name" value="Semialdhyde_dh"/>
    <property type="match status" value="1"/>
</dbReference>
<dbReference type="SMART" id="SM00859">
    <property type="entry name" value="Semialdhyde_dh"/>
    <property type="match status" value="1"/>
</dbReference>
<evidence type="ECO:0000256" key="3">
    <source>
        <dbReference type="ARBA" id="ARBA00022571"/>
    </source>
</evidence>
<evidence type="ECO:0000256" key="6">
    <source>
        <dbReference type="ARBA" id="ARBA00023002"/>
    </source>
</evidence>
<keyword evidence="3" id="KW-0055">Arginine biosynthesis</keyword>
<dbReference type="PROSITE" id="PS51005">
    <property type="entry name" value="NAC"/>
    <property type="match status" value="1"/>
</dbReference>
<organism evidence="17 18">
    <name type="scientific">Gossypium barbadense</name>
    <name type="common">Sea Island cotton</name>
    <name type="synonym">Hibiscus barbadensis</name>
    <dbReference type="NCBI Taxonomy" id="3634"/>
    <lineage>
        <taxon>Eukaryota</taxon>
        <taxon>Viridiplantae</taxon>
        <taxon>Streptophyta</taxon>
        <taxon>Embryophyta</taxon>
        <taxon>Tracheophyta</taxon>
        <taxon>Spermatophyta</taxon>
        <taxon>Magnoliopsida</taxon>
        <taxon>eudicotyledons</taxon>
        <taxon>Gunneridae</taxon>
        <taxon>Pentapetalae</taxon>
        <taxon>rosids</taxon>
        <taxon>malvids</taxon>
        <taxon>Malvales</taxon>
        <taxon>Malvaceae</taxon>
        <taxon>Malvoideae</taxon>
        <taxon>Gossypium</taxon>
    </lineage>
</organism>
<gene>
    <name evidence="17" type="ORF">GOBAR_AA25598</name>
</gene>
<feature type="domain" description="NAC" evidence="16">
    <location>
        <begin position="1"/>
        <end position="49"/>
    </location>
</feature>
<comment type="similarity">
    <text evidence="12">Belongs to the NAGSA dehydrogenase family. Type 1 subfamily.</text>
</comment>
<dbReference type="GO" id="GO:0003942">
    <property type="term" value="F:N-acetyl-gamma-glutamyl-phosphate reductase activity"/>
    <property type="evidence" value="ECO:0007669"/>
    <property type="project" value="UniProtKB-EC"/>
</dbReference>
<dbReference type="InterPro" id="IPR050085">
    <property type="entry name" value="AGPR"/>
</dbReference>
<dbReference type="InterPro" id="IPR058924">
    <property type="entry name" value="AGPR_dimerisation_dom"/>
</dbReference>
<dbReference type="OrthoDB" id="438291at2759"/>
<dbReference type="SUPFAM" id="SSF51735">
    <property type="entry name" value="NAD(P)-binding Rossmann-fold domains"/>
    <property type="match status" value="1"/>
</dbReference>
<evidence type="ECO:0000256" key="7">
    <source>
        <dbReference type="ARBA" id="ARBA00023015"/>
    </source>
</evidence>
<dbReference type="InterPro" id="IPR000534">
    <property type="entry name" value="Semialdehyde_DH_NAD-bd"/>
</dbReference>
<dbReference type="InterPro" id="IPR036291">
    <property type="entry name" value="NAD(P)-bd_dom_sf"/>
</dbReference>
<dbReference type="GO" id="GO:0006355">
    <property type="term" value="P:regulation of DNA-templated transcription"/>
    <property type="evidence" value="ECO:0007669"/>
    <property type="project" value="InterPro"/>
</dbReference>
<dbReference type="GO" id="GO:0006526">
    <property type="term" value="P:L-arginine biosynthetic process"/>
    <property type="evidence" value="ECO:0007669"/>
    <property type="project" value="UniProtKB-UniPathway"/>
</dbReference>
<reference evidence="17 18" key="1">
    <citation type="submission" date="2015-01" db="EMBL/GenBank/DDBJ databases">
        <title>Genome of allotetraploid Gossypium barbadense reveals genomic plasticity and fiber elongation in cotton evolution.</title>
        <authorList>
            <person name="Chen X."/>
            <person name="Liu X."/>
            <person name="Zhao B."/>
            <person name="Zheng H."/>
            <person name="Hu Y."/>
            <person name="Lu G."/>
            <person name="Yang C."/>
            <person name="Chen J."/>
            <person name="Shan C."/>
            <person name="Zhang L."/>
            <person name="Zhou Y."/>
            <person name="Wang L."/>
            <person name="Guo W."/>
            <person name="Bai Y."/>
            <person name="Ruan J."/>
            <person name="Shangguan X."/>
            <person name="Mao Y."/>
            <person name="Jiang J."/>
            <person name="Zhu Y."/>
            <person name="Lei J."/>
            <person name="Kang H."/>
            <person name="Chen S."/>
            <person name="He X."/>
            <person name="Wang R."/>
            <person name="Wang Y."/>
            <person name="Chen J."/>
            <person name="Wang L."/>
            <person name="Yu S."/>
            <person name="Wang B."/>
            <person name="Wei J."/>
            <person name="Song S."/>
            <person name="Lu X."/>
            <person name="Gao Z."/>
            <person name="Gu W."/>
            <person name="Deng X."/>
            <person name="Ma D."/>
            <person name="Wang S."/>
            <person name="Liang W."/>
            <person name="Fang L."/>
            <person name="Cai C."/>
            <person name="Zhu X."/>
            <person name="Zhou B."/>
            <person name="Zhang Y."/>
            <person name="Chen Z."/>
            <person name="Xu S."/>
            <person name="Zhu R."/>
            <person name="Wang S."/>
            <person name="Zhang T."/>
            <person name="Zhao G."/>
        </authorList>
    </citation>
    <scope>NUCLEOTIDE SEQUENCE [LARGE SCALE GENOMIC DNA]</scope>
    <source>
        <strain evidence="18">cv. Xinhai21</strain>
        <tissue evidence="17">Leaf</tissue>
    </source>
</reference>
<dbReference type="Gene3D" id="3.40.50.720">
    <property type="entry name" value="NAD(P)-binding Rossmann-like Domain"/>
    <property type="match status" value="1"/>
</dbReference>
<evidence type="ECO:0000256" key="14">
    <source>
        <dbReference type="ARBA" id="ARBA00076903"/>
    </source>
</evidence>
<dbReference type="CDD" id="cd17895">
    <property type="entry name" value="AGPR_1_N"/>
    <property type="match status" value="1"/>
</dbReference>
<dbReference type="InterPro" id="IPR023013">
    <property type="entry name" value="AGPR_AS"/>
</dbReference>
<dbReference type="AlphaFoldDB" id="A0A2P5WVE3"/>
<evidence type="ECO:0000256" key="12">
    <source>
        <dbReference type="ARBA" id="ARBA00060921"/>
    </source>
</evidence>
<dbReference type="PROSITE" id="PS01224">
    <property type="entry name" value="ARGC"/>
    <property type="match status" value="1"/>
</dbReference>
<dbReference type="NCBIfam" id="TIGR01850">
    <property type="entry name" value="argC"/>
    <property type="match status" value="1"/>
</dbReference>
<comment type="pathway">
    <text evidence="1">Amino-acid biosynthesis; L-arginine biosynthesis; N(2)-acetyl-L-ornithine from L-glutamate: step 3/4.</text>
</comment>
<dbReference type="SUPFAM" id="SSF55347">
    <property type="entry name" value="Glyceraldehyde-3-phosphate dehydrogenase-like, C-terminal domain"/>
    <property type="match status" value="1"/>
</dbReference>
<proteinExistence type="inferred from homology"/>
<evidence type="ECO:0000256" key="5">
    <source>
        <dbReference type="ARBA" id="ARBA00022857"/>
    </source>
</evidence>
<sequence length="540" mass="59860">MLARTINQDIYFTYTSKKSNGQWIMHEFSLKDQEAAGLSDFVVCEIKNKDAAVMSLDYEEIKKNKKRESMEVPSDSTNDFAIVPVGNYMAPEALSPPFTACLNQQPNPWTLASVGGNVGVPDYNSHHLNFFGKMSTATFNSICFNQGYLRKGAVKISKVKNRGQRVKFYVGEASVLSTKCMQSSEKNKKEVRIGLLGASGYTGAEIVRLLANHPYFGITLMTADRKAGQSMGSVFPHLITQDLPTMVSVKDADFSSVDAVFCCLPHGTTQEIIKGLPCHLKIVDLSADFRLRDIAEYEEWYGQPHSASELQLAFSIIQKEAVYGLTEISREDVKNARLVANPGCYPTSIQLPLVPLIKAKLIEHRNIIIDSKSGVSGAGRGAKEANLYSEIAEGIYSYGVTKHRHVPEIEQGLSDAAQSKINVSFTPHLMPMIRGMQSTIYVELSQGVTIEDLYQQLRKSYEDEEFVKLLDKGVVPRTHNVRGSNYCFMNVFPDRIPGRAIIISVIDNLVKGASGQALQNLNIMLGYPENTGLLYQPLFP</sequence>
<keyword evidence="4" id="KW-0028">Amino-acid biosynthesis</keyword>
<comment type="catalytic activity">
    <reaction evidence="11">
        <text>N-acetyl-L-glutamate 5-semialdehyde + phosphate + NADP(+) = N-acetyl-L-glutamyl 5-phosphate + NADPH + H(+)</text>
        <dbReference type="Rhea" id="RHEA:21588"/>
        <dbReference type="ChEBI" id="CHEBI:15378"/>
        <dbReference type="ChEBI" id="CHEBI:29123"/>
        <dbReference type="ChEBI" id="CHEBI:43474"/>
        <dbReference type="ChEBI" id="CHEBI:57783"/>
        <dbReference type="ChEBI" id="CHEBI:57936"/>
        <dbReference type="ChEBI" id="CHEBI:58349"/>
        <dbReference type="EC" id="1.2.1.38"/>
    </reaction>
</comment>
<keyword evidence="10" id="KW-0539">Nucleus</keyword>
<dbReference type="PANTHER" id="PTHR32338">
    <property type="entry name" value="N-ACETYL-GAMMA-GLUTAMYL-PHOSPHATE REDUCTASE, CHLOROPLASTIC-RELATED-RELATED"/>
    <property type="match status" value="1"/>
</dbReference>
<dbReference type="Proteomes" id="UP000239757">
    <property type="component" value="Unassembled WGS sequence"/>
</dbReference>
<dbReference type="Gene3D" id="3.30.360.10">
    <property type="entry name" value="Dihydrodipicolinate Reductase, domain 2"/>
    <property type="match status" value="1"/>
</dbReference>
<evidence type="ECO:0000256" key="2">
    <source>
        <dbReference type="ARBA" id="ARBA00013072"/>
    </source>
</evidence>
<keyword evidence="8" id="KW-0238">DNA-binding</keyword>
<dbReference type="GO" id="GO:0003677">
    <property type="term" value="F:DNA binding"/>
    <property type="evidence" value="ECO:0007669"/>
    <property type="project" value="UniProtKB-KW"/>
</dbReference>
<keyword evidence="5" id="KW-0521">NADP</keyword>
<dbReference type="CDD" id="cd23934">
    <property type="entry name" value="AGPR_1_C"/>
    <property type="match status" value="1"/>
</dbReference>
<evidence type="ECO:0000256" key="8">
    <source>
        <dbReference type="ARBA" id="ARBA00023125"/>
    </source>
</evidence>
<dbReference type="InterPro" id="IPR000706">
    <property type="entry name" value="AGPR_type-1"/>
</dbReference>
<keyword evidence="7" id="KW-0805">Transcription regulation</keyword>
<feature type="active site" evidence="15">
    <location>
        <position position="344"/>
    </location>
</feature>
<evidence type="ECO:0000256" key="15">
    <source>
        <dbReference type="PROSITE-ProRule" id="PRU10010"/>
    </source>
</evidence>
<evidence type="ECO:0000313" key="17">
    <source>
        <dbReference type="EMBL" id="PPR95062.1"/>
    </source>
</evidence>
<dbReference type="GO" id="GO:0051287">
    <property type="term" value="F:NAD binding"/>
    <property type="evidence" value="ECO:0007669"/>
    <property type="project" value="InterPro"/>
</dbReference>
<evidence type="ECO:0000259" key="16">
    <source>
        <dbReference type="PROSITE" id="PS51005"/>
    </source>
</evidence>
<dbReference type="EC" id="1.2.1.38" evidence="2"/>
<dbReference type="InterPro" id="IPR036093">
    <property type="entry name" value="NAC_dom_sf"/>
</dbReference>
<evidence type="ECO:0000256" key="11">
    <source>
        <dbReference type="ARBA" id="ARBA00050557"/>
    </source>
</evidence>
<evidence type="ECO:0000256" key="10">
    <source>
        <dbReference type="ARBA" id="ARBA00023242"/>
    </source>
</evidence>
<dbReference type="HAMAP" id="MF_00150">
    <property type="entry name" value="ArgC_type1"/>
    <property type="match status" value="1"/>
</dbReference>
<dbReference type="InterPro" id="IPR003441">
    <property type="entry name" value="NAC-dom"/>
</dbReference>
<dbReference type="PANTHER" id="PTHR32338:SF10">
    <property type="entry name" value="N-ACETYL-GAMMA-GLUTAMYL-PHOSPHATE REDUCTASE, CHLOROPLASTIC-RELATED"/>
    <property type="match status" value="1"/>
</dbReference>
<dbReference type="GO" id="GO:0070401">
    <property type="term" value="F:NADP+ binding"/>
    <property type="evidence" value="ECO:0007669"/>
    <property type="project" value="InterPro"/>
</dbReference>
<keyword evidence="9" id="KW-0804">Transcription</keyword>
<evidence type="ECO:0000256" key="13">
    <source>
        <dbReference type="ARBA" id="ARBA00067665"/>
    </source>
</evidence>
<dbReference type="EMBL" id="KZ666376">
    <property type="protein sequence ID" value="PPR95062.1"/>
    <property type="molecule type" value="Genomic_DNA"/>
</dbReference>
<protein>
    <recommendedName>
        <fullName evidence="13">Probable N-acetyl-gamma-glutamyl-phosphate reductase, chloroplastic</fullName>
        <ecNumber evidence="2">1.2.1.38</ecNumber>
    </recommendedName>
    <alternativeName>
        <fullName evidence="14">N-acetyl-glutamate semialdehyde dehydrogenase</fullName>
    </alternativeName>
</protein>
<evidence type="ECO:0000256" key="1">
    <source>
        <dbReference type="ARBA" id="ARBA00004862"/>
    </source>
</evidence>
<dbReference type="FunFam" id="3.30.360.10:FF:000014">
    <property type="entry name" value="N-acetyl-gamma-glutamyl-phosphate reductase"/>
    <property type="match status" value="1"/>
</dbReference>
<dbReference type="Gene3D" id="2.170.150.80">
    <property type="entry name" value="NAC domain"/>
    <property type="match status" value="1"/>
</dbReference>
<dbReference type="UniPathway" id="UPA00068">
    <property type="reaction ID" value="UER00108"/>
</dbReference>
<evidence type="ECO:0000313" key="18">
    <source>
        <dbReference type="Proteomes" id="UP000239757"/>
    </source>
</evidence>
<dbReference type="Pfam" id="PF22698">
    <property type="entry name" value="Semialdhyde_dhC_1"/>
    <property type="match status" value="1"/>
</dbReference>
<name>A0A2P5WVE3_GOSBA</name>
<evidence type="ECO:0000256" key="9">
    <source>
        <dbReference type="ARBA" id="ARBA00023163"/>
    </source>
</evidence>
<evidence type="ECO:0000256" key="4">
    <source>
        <dbReference type="ARBA" id="ARBA00022605"/>
    </source>
</evidence>
<accession>A0A2P5WVE3</accession>